<organism evidence="7 8">
    <name type="scientific">Candidatus Woykebacteria bacterium GWA1_44_8</name>
    <dbReference type="NCBI Taxonomy" id="1802591"/>
    <lineage>
        <taxon>Bacteria</taxon>
        <taxon>Candidatus Woykeibacteriota</taxon>
    </lineage>
</organism>
<keyword evidence="2" id="KW-0808">Transferase</keyword>
<dbReference type="GO" id="GO:0008360">
    <property type="term" value="P:regulation of cell shape"/>
    <property type="evidence" value="ECO:0007669"/>
    <property type="project" value="UniProtKB-KW"/>
</dbReference>
<evidence type="ECO:0000256" key="6">
    <source>
        <dbReference type="ARBA" id="ARBA00023316"/>
    </source>
</evidence>
<dbReference type="Pfam" id="PF02388">
    <property type="entry name" value="FemAB"/>
    <property type="match status" value="3"/>
</dbReference>
<dbReference type="GO" id="GO:0016755">
    <property type="term" value="F:aminoacyltransferase activity"/>
    <property type="evidence" value="ECO:0007669"/>
    <property type="project" value="InterPro"/>
</dbReference>
<dbReference type="InterPro" id="IPR003447">
    <property type="entry name" value="FEMABX"/>
</dbReference>
<dbReference type="PROSITE" id="PS51191">
    <property type="entry name" value="FEMABX"/>
    <property type="match status" value="1"/>
</dbReference>
<keyword evidence="6" id="KW-0961">Cell wall biogenesis/degradation</keyword>
<gene>
    <name evidence="7" type="ORF">A2113_03305</name>
</gene>
<evidence type="ECO:0000256" key="2">
    <source>
        <dbReference type="ARBA" id="ARBA00022679"/>
    </source>
</evidence>
<dbReference type="PANTHER" id="PTHR36174">
    <property type="entry name" value="LIPID II:GLYCINE GLYCYLTRANSFERASE"/>
    <property type="match status" value="1"/>
</dbReference>
<evidence type="ECO:0000313" key="8">
    <source>
        <dbReference type="Proteomes" id="UP000176299"/>
    </source>
</evidence>
<dbReference type="GO" id="GO:0009252">
    <property type="term" value="P:peptidoglycan biosynthetic process"/>
    <property type="evidence" value="ECO:0007669"/>
    <property type="project" value="UniProtKB-KW"/>
</dbReference>
<evidence type="ECO:0008006" key="9">
    <source>
        <dbReference type="Google" id="ProtNLM"/>
    </source>
</evidence>
<keyword evidence="5" id="KW-0012">Acyltransferase</keyword>
<evidence type="ECO:0000313" key="7">
    <source>
        <dbReference type="EMBL" id="OGY22275.1"/>
    </source>
</evidence>
<accession>A0A1G1W3M8</accession>
<dbReference type="PANTHER" id="PTHR36174:SF1">
    <property type="entry name" value="LIPID II:GLYCINE GLYCYLTRANSFERASE"/>
    <property type="match status" value="1"/>
</dbReference>
<evidence type="ECO:0000256" key="4">
    <source>
        <dbReference type="ARBA" id="ARBA00022984"/>
    </source>
</evidence>
<keyword evidence="4" id="KW-0573">Peptidoglycan synthesis</keyword>
<dbReference type="SUPFAM" id="SSF55729">
    <property type="entry name" value="Acyl-CoA N-acyltransferases (Nat)"/>
    <property type="match status" value="2"/>
</dbReference>
<dbReference type="InterPro" id="IPR050644">
    <property type="entry name" value="PG_Glycine_Bridge_Synth"/>
</dbReference>
<evidence type="ECO:0000256" key="3">
    <source>
        <dbReference type="ARBA" id="ARBA00022960"/>
    </source>
</evidence>
<dbReference type="EMBL" id="MHCN01000007">
    <property type="protein sequence ID" value="OGY22275.1"/>
    <property type="molecule type" value="Genomic_DNA"/>
</dbReference>
<protein>
    <recommendedName>
        <fullName evidence="9">BioF2-like acetyltransferase domain-containing protein</fullName>
    </recommendedName>
</protein>
<keyword evidence="3" id="KW-0133">Cell shape</keyword>
<name>A0A1G1W3M8_9BACT</name>
<proteinExistence type="inferred from homology"/>
<dbReference type="Gene3D" id="3.40.630.30">
    <property type="match status" value="2"/>
</dbReference>
<dbReference type="GO" id="GO:0071555">
    <property type="term" value="P:cell wall organization"/>
    <property type="evidence" value="ECO:0007669"/>
    <property type="project" value="UniProtKB-KW"/>
</dbReference>
<comment type="caution">
    <text evidence="7">The sequence shown here is derived from an EMBL/GenBank/DDBJ whole genome shotgun (WGS) entry which is preliminary data.</text>
</comment>
<dbReference type="STRING" id="1802591.A2113_03305"/>
<reference evidence="7 8" key="1">
    <citation type="journal article" date="2016" name="Nat. Commun.">
        <title>Thousands of microbial genomes shed light on interconnected biogeochemical processes in an aquifer system.</title>
        <authorList>
            <person name="Anantharaman K."/>
            <person name="Brown C.T."/>
            <person name="Hug L.A."/>
            <person name="Sharon I."/>
            <person name="Castelle C.J."/>
            <person name="Probst A.J."/>
            <person name="Thomas B.C."/>
            <person name="Singh A."/>
            <person name="Wilkins M.J."/>
            <person name="Karaoz U."/>
            <person name="Brodie E.L."/>
            <person name="Williams K.H."/>
            <person name="Hubbard S.S."/>
            <person name="Banfield J.F."/>
        </authorList>
    </citation>
    <scope>NUCLEOTIDE SEQUENCE [LARGE SCALE GENOMIC DNA]</scope>
</reference>
<evidence type="ECO:0000256" key="5">
    <source>
        <dbReference type="ARBA" id="ARBA00023315"/>
    </source>
</evidence>
<comment type="similarity">
    <text evidence="1">Belongs to the FemABX family.</text>
</comment>
<sequence length="350" mass="41140">MLNYKVAEISDKKIWEDFSLRSSPNTFLQSWAWGEFNESLGRKIWRLGVFKDGKLAAINLVICQPTRLGRYLYCPHGPIFDWKDQKIFDLLVENMKEIADNEGCIFLKIEPLLADSVQNRQIFQKRGFKAAAAFFQAENVWLLPLEASEEELLRQMRKTTRYLIRHEPDQGIKIEVSGEKKDAEKFVGLLTVTAARKAFVGGIHDKDYYLKQFDCLAGENHEKIFIAKKGQETLSMAMIIFYGEMGYYLHAASNPKNKDSVGYSLQWEAIKEAKRRGCKYYNFWGVVRDEHFQPNHPWYGFSLFKKGFGGFGRTYIRAQDYPLNWKYFLYRLAERGRKINRRLRYGYWED</sequence>
<evidence type="ECO:0000256" key="1">
    <source>
        <dbReference type="ARBA" id="ARBA00009943"/>
    </source>
</evidence>
<dbReference type="Proteomes" id="UP000176299">
    <property type="component" value="Unassembled WGS sequence"/>
</dbReference>
<dbReference type="InterPro" id="IPR016181">
    <property type="entry name" value="Acyl_CoA_acyltransferase"/>
</dbReference>
<dbReference type="AlphaFoldDB" id="A0A1G1W3M8"/>